<comment type="subcellular location">
    <subcellularLocation>
        <location evidence="1">Cell envelope</location>
    </subcellularLocation>
</comment>
<evidence type="ECO:0000256" key="2">
    <source>
        <dbReference type="ARBA" id="ARBA00022748"/>
    </source>
</evidence>
<sequence>MTPPPRTLPPGSAPRRAPRRAARALATVLALATLGACTSVEGTGDKGYVTGDGEVRVLDPAQREEPVDLTGTDLAGQEVDLADLRGKPVVLPVWGSWCVPCRAEAPDVVAAAEELEGTASFVGINIRDTEGGAQAFQREFDVPYPSIVDDGLALLAFTGTLTPYTVPAFVVLDEQGRVGASILGELPSTQTLVDLVDEVTGG</sequence>
<dbReference type="InterPro" id="IPR036249">
    <property type="entry name" value="Thioredoxin-like_sf"/>
</dbReference>
<dbReference type="SUPFAM" id="SSF52833">
    <property type="entry name" value="Thioredoxin-like"/>
    <property type="match status" value="1"/>
</dbReference>
<keyword evidence="3" id="KW-0812">Transmembrane</keyword>
<gene>
    <name evidence="6" type="ORF">GGQ22_00980</name>
</gene>
<dbReference type="GO" id="GO:0017004">
    <property type="term" value="P:cytochrome complex assembly"/>
    <property type="evidence" value="ECO:0007669"/>
    <property type="project" value="UniProtKB-KW"/>
</dbReference>
<dbReference type="Pfam" id="PF08534">
    <property type="entry name" value="Redoxin"/>
    <property type="match status" value="1"/>
</dbReference>
<accession>A0A6I3J0E5</accession>
<keyword evidence="2" id="KW-0201">Cytochrome c-type biogenesis</keyword>
<evidence type="ECO:0000256" key="1">
    <source>
        <dbReference type="ARBA" id="ARBA00004196"/>
    </source>
</evidence>
<comment type="caution">
    <text evidence="6">The sequence shown here is derived from an EMBL/GenBank/DDBJ whole genome shotgun (WGS) entry which is preliminary data.</text>
</comment>
<name>A0A6I3J0E5_9ACTN</name>
<evidence type="ECO:0000256" key="3">
    <source>
        <dbReference type="ARBA" id="ARBA00022968"/>
    </source>
</evidence>
<dbReference type="PANTHER" id="PTHR42852">
    <property type="entry name" value="THIOL:DISULFIDE INTERCHANGE PROTEIN DSBE"/>
    <property type="match status" value="1"/>
</dbReference>
<dbReference type="PROSITE" id="PS00194">
    <property type="entry name" value="THIOREDOXIN_1"/>
    <property type="match status" value="1"/>
</dbReference>
<evidence type="ECO:0000256" key="5">
    <source>
        <dbReference type="ARBA" id="ARBA00023284"/>
    </source>
</evidence>
<evidence type="ECO:0000313" key="6">
    <source>
        <dbReference type="EMBL" id="MTB93646.1"/>
    </source>
</evidence>
<keyword evidence="3" id="KW-0735">Signal-anchor</keyword>
<dbReference type="GO" id="GO:0016491">
    <property type="term" value="F:oxidoreductase activity"/>
    <property type="evidence" value="ECO:0007669"/>
    <property type="project" value="InterPro"/>
</dbReference>
<dbReference type="InterPro" id="IPR013766">
    <property type="entry name" value="Thioredoxin_domain"/>
</dbReference>
<dbReference type="InterPro" id="IPR013740">
    <property type="entry name" value="Redoxin"/>
</dbReference>
<dbReference type="InterPro" id="IPR050553">
    <property type="entry name" value="Thioredoxin_ResA/DsbE_sf"/>
</dbReference>
<proteinExistence type="predicted"/>
<evidence type="ECO:0000313" key="7">
    <source>
        <dbReference type="Proteomes" id="UP000433406"/>
    </source>
</evidence>
<dbReference type="AlphaFoldDB" id="A0A6I3J0E5"/>
<dbReference type="GO" id="GO:0030313">
    <property type="term" value="C:cell envelope"/>
    <property type="evidence" value="ECO:0007669"/>
    <property type="project" value="UniProtKB-SubCell"/>
</dbReference>
<evidence type="ECO:0000256" key="4">
    <source>
        <dbReference type="ARBA" id="ARBA00023157"/>
    </source>
</evidence>
<dbReference type="RefSeq" id="WP_154613492.1">
    <property type="nucleotide sequence ID" value="NZ_CP053660.1"/>
</dbReference>
<dbReference type="PANTHER" id="PTHR42852:SF6">
    <property type="entry name" value="THIOL:DISULFIDE INTERCHANGE PROTEIN DSBE"/>
    <property type="match status" value="1"/>
</dbReference>
<organism evidence="6 7">
    <name type="scientific">Nocardioides marmotae</name>
    <dbReference type="NCBI Taxonomy" id="2663857"/>
    <lineage>
        <taxon>Bacteria</taxon>
        <taxon>Bacillati</taxon>
        <taxon>Actinomycetota</taxon>
        <taxon>Actinomycetes</taxon>
        <taxon>Propionibacteriales</taxon>
        <taxon>Nocardioidaceae</taxon>
        <taxon>Nocardioides</taxon>
    </lineage>
</organism>
<dbReference type="EMBL" id="WLCI01000002">
    <property type="protein sequence ID" value="MTB93646.1"/>
    <property type="molecule type" value="Genomic_DNA"/>
</dbReference>
<dbReference type="Proteomes" id="UP000433406">
    <property type="component" value="Unassembled WGS sequence"/>
</dbReference>
<dbReference type="PROSITE" id="PS51352">
    <property type="entry name" value="THIOREDOXIN_2"/>
    <property type="match status" value="1"/>
</dbReference>
<keyword evidence="4" id="KW-1015">Disulfide bond</keyword>
<keyword evidence="5" id="KW-0676">Redox-active center</keyword>
<reference evidence="6 7" key="1">
    <citation type="submission" date="2019-10" db="EMBL/GenBank/DDBJ databases">
        <title>Nocardioides novel species isolated from the excrement of Marmot.</title>
        <authorList>
            <person name="Zhang G."/>
        </authorList>
    </citation>
    <scope>NUCLEOTIDE SEQUENCE [LARGE SCALE GENOMIC DNA]</scope>
    <source>
        <strain evidence="7">zg-579</strain>
    </source>
</reference>
<dbReference type="CDD" id="cd02966">
    <property type="entry name" value="TlpA_like_family"/>
    <property type="match status" value="1"/>
</dbReference>
<protein>
    <submittedName>
        <fullName evidence="6">Redoxin domain-containing protein</fullName>
    </submittedName>
</protein>
<dbReference type="InterPro" id="IPR017937">
    <property type="entry name" value="Thioredoxin_CS"/>
</dbReference>
<dbReference type="Gene3D" id="3.40.30.10">
    <property type="entry name" value="Glutaredoxin"/>
    <property type="match status" value="1"/>
</dbReference>
<keyword evidence="7" id="KW-1185">Reference proteome</keyword>